<dbReference type="NCBIfam" id="TIGR03083">
    <property type="entry name" value="maleylpyruvate isomerase family mycothiol-dependent enzyme"/>
    <property type="match status" value="1"/>
</dbReference>
<keyword evidence="3" id="KW-0614">Plasmid</keyword>
<dbReference type="AlphaFoldDB" id="B5H1F0"/>
<dbReference type="InterPro" id="IPR024344">
    <property type="entry name" value="MDMPI_metal-binding"/>
</dbReference>
<reference evidence="3 4" key="1">
    <citation type="journal article" date="2010" name="Genome Biol. Evol.">
        <title>The sequence of a 1.8-mb bacterial linear plasmid reveals a rich evolutionary reservoir of secondary metabolic pathways.</title>
        <authorList>
            <person name="Medema M.H."/>
            <person name="Trefzer A."/>
            <person name="Kovalchuk A."/>
            <person name="van den Berg M."/>
            <person name="Mueller U."/>
            <person name="Heijne W."/>
            <person name="Wu L."/>
            <person name="Alam M.T."/>
            <person name="Ronning C.M."/>
            <person name="Nierman W.C."/>
            <person name="Bovenberg R.A.L."/>
            <person name="Breitling R."/>
            <person name="Takano E."/>
        </authorList>
    </citation>
    <scope>NUCLEOTIDE SEQUENCE [LARGE SCALE GENOMIC DNA]</scope>
    <source>
        <strain evidence="4">ATCC 27064 / DSM 738 / JCM 4710 / NBRC 13307 / NCIMB 12785 / NRRL 3585 / VKM Ac-602</strain>
        <plasmid evidence="3">pSCL4</plasmid>
    </source>
</reference>
<proteinExistence type="predicted"/>
<dbReference type="InterPro" id="IPR017518">
    <property type="entry name" value="CHP03084"/>
</dbReference>
<dbReference type="Gene3D" id="1.20.120.450">
    <property type="entry name" value="dinb family like domain"/>
    <property type="match status" value="1"/>
</dbReference>
<feature type="domain" description="Mycothiol-dependent maleylpyruvate isomerase metal-binding" evidence="2">
    <location>
        <begin position="24"/>
        <end position="160"/>
    </location>
</feature>
<dbReference type="OrthoDB" id="113180at2"/>
<gene>
    <name evidence="3" type="ORF">SCLAV_p1359</name>
</gene>
<sequence>MDSRFSEQRRERAMSELTTVLKDLAAAGDETDRMVADLDDAQWALDTPAPGWTITDQIAHLTFVFRLAGTAAADPETFRALAEGAKGDFDGAVRAALAAYRGDSPSALLARWRDQRAETIDALAAVPPDRVVPWLVNPLPPAVLACAGLMETFAHGQDIADALGLRREPADWLRHIAGFAVLTRDFGYQTHGLTPPVEPFRFELTGPSGQPWTFGPEDAAQRVTGPALDFCLLVTRRRHRDDLALTATGAAADHWLGIAQAYRGPAGEGRRPGQFPGTAR</sequence>
<evidence type="ECO:0000313" key="4">
    <source>
        <dbReference type="Proteomes" id="UP000002357"/>
    </source>
</evidence>
<evidence type="ECO:0000313" key="3">
    <source>
        <dbReference type="EMBL" id="EFG04843.2"/>
    </source>
</evidence>
<dbReference type="Pfam" id="PF11716">
    <property type="entry name" value="MDMPI_N"/>
    <property type="match status" value="1"/>
</dbReference>
<name>B5H1F0_STRCL</name>
<dbReference type="Proteomes" id="UP000002357">
    <property type="component" value="Plasmid pSCL4"/>
</dbReference>
<dbReference type="EMBL" id="CM000914">
    <property type="protein sequence ID" value="EFG04843.2"/>
    <property type="molecule type" value="Genomic_DNA"/>
</dbReference>
<dbReference type="eggNOG" id="ENOG502Z7S3">
    <property type="taxonomic scope" value="Bacteria"/>
</dbReference>
<geneLocation type="plasmid" evidence="3 4">
    <name>pSCL4</name>
</geneLocation>
<accession>B5H1F0</accession>
<feature type="domain" description="tRNA wybutosine-synthesis" evidence="1">
    <location>
        <begin position="197"/>
        <end position="248"/>
    </location>
</feature>
<evidence type="ECO:0000259" key="1">
    <source>
        <dbReference type="Pfam" id="PF08608"/>
    </source>
</evidence>
<organism evidence="3 4">
    <name type="scientific">Streptomyces clavuligerus</name>
    <dbReference type="NCBI Taxonomy" id="1901"/>
    <lineage>
        <taxon>Bacteria</taxon>
        <taxon>Bacillati</taxon>
        <taxon>Actinomycetota</taxon>
        <taxon>Actinomycetes</taxon>
        <taxon>Kitasatosporales</taxon>
        <taxon>Streptomycetaceae</taxon>
        <taxon>Streptomyces</taxon>
    </lineage>
</organism>
<dbReference type="InterPro" id="IPR013917">
    <property type="entry name" value="tRNA_wybutosine-synth"/>
</dbReference>
<dbReference type="Pfam" id="PF08608">
    <property type="entry name" value="Wyosine_form"/>
    <property type="match status" value="1"/>
</dbReference>
<dbReference type="InterPro" id="IPR017517">
    <property type="entry name" value="Maleyloyr_isom"/>
</dbReference>
<dbReference type="NCBIfam" id="TIGR03084">
    <property type="entry name" value="TIGR03084 family metal-binding protein"/>
    <property type="match status" value="1"/>
</dbReference>
<protein>
    <submittedName>
        <fullName evidence="3">Wyosine base formation</fullName>
    </submittedName>
</protein>
<dbReference type="SUPFAM" id="SSF109854">
    <property type="entry name" value="DinB/YfiT-like putative metalloenzymes"/>
    <property type="match status" value="1"/>
</dbReference>
<keyword evidence="4" id="KW-1185">Reference proteome</keyword>
<evidence type="ECO:0000259" key="2">
    <source>
        <dbReference type="Pfam" id="PF11716"/>
    </source>
</evidence>
<dbReference type="InterPro" id="IPR034660">
    <property type="entry name" value="DinB/YfiT-like"/>
</dbReference>
<dbReference type="GO" id="GO:0046872">
    <property type="term" value="F:metal ion binding"/>
    <property type="evidence" value="ECO:0007669"/>
    <property type="project" value="InterPro"/>
</dbReference>